<accession>A0A9K3PM64</accession>
<evidence type="ECO:0000313" key="2">
    <source>
        <dbReference type="Proteomes" id="UP000693970"/>
    </source>
</evidence>
<dbReference type="Proteomes" id="UP000693970">
    <property type="component" value="Unassembled WGS sequence"/>
</dbReference>
<organism evidence="1 2">
    <name type="scientific">Nitzschia inconspicua</name>
    <dbReference type="NCBI Taxonomy" id="303405"/>
    <lineage>
        <taxon>Eukaryota</taxon>
        <taxon>Sar</taxon>
        <taxon>Stramenopiles</taxon>
        <taxon>Ochrophyta</taxon>
        <taxon>Bacillariophyta</taxon>
        <taxon>Bacillariophyceae</taxon>
        <taxon>Bacillariophycidae</taxon>
        <taxon>Bacillariales</taxon>
        <taxon>Bacillariaceae</taxon>
        <taxon>Nitzschia</taxon>
    </lineage>
</organism>
<evidence type="ECO:0000313" key="1">
    <source>
        <dbReference type="EMBL" id="KAG7352542.1"/>
    </source>
</evidence>
<proteinExistence type="predicted"/>
<keyword evidence="2" id="KW-1185">Reference proteome</keyword>
<dbReference type="PANTHER" id="PTHR34044:SF1">
    <property type="entry name" value="NUCLEAR PROTEIN"/>
    <property type="match status" value="1"/>
</dbReference>
<gene>
    <name evidence="1" type="ORF">IV203_008590</name>
</gene>
<dbReference type="AlphaFoldDB" id="A0A9K3PM64"/>
<dbReference type="OrthoDB" id="38730at2759"/>
<dbReference type="EMBL" id="JAGRRH010000017">
    <property type="protein sequence ID" value="KAG7352542.1"/>
    <property type="molecule type" value="Genomic_DNA"/>
</dbReference>
<protein>
    <submittedName>
        <fullName evidence="1">Uncharacterized protein</fullName>
    </submittedName>
</protein>
<reference evidence="1" key="1">
    <citation type="journal article" date="2021" name="Sci. Rep.">
        <title>Diploid genomic architecture of Nitzschia inconspicua, an elite biomass production diatom.</title>
        <authorList>
            <person name="Oliver A."/>
            <person name="Podell S."/>
            <person name="Pinowska A."/>
            <person name="Traller J.C."/>
            <person name="Smith S.R."/>
            <person name="McClure R."/>
            <person name="Beliaev A."/>
            <person name="Bohutskyi P."/>
            <person name="Hill E.A."/>
            <person name="Rabines A."/>
            <person name="Zheng H."/>
            <person name="Allen L.Z."/>
            <person name="Kuo A."/>
            <person name="Grigoriev I.V."/>
            <person name="Allen A.E."/>
            <person name="Hazlebeck D."/>
            <person name="Allen E.E."/>
        </authorList>
    </citation>
    <scope>NUCLEOTIDE SEQUENCE</scope>
    <source>
        <strain evidence="1">Hildebrandi</strain>
    </source>
</reference>
<reference evidence="1" key="2">
    <citation type="submission" date="2021-04" db="EMBL/GenBank/DDBJ databases">
        <authorList>
            <person name="Podell S."/>
        </authorList>
    </citation>
    <scope>NUCLEOTIDE SEQUENCE</scope>
    <source>
        <strain evidence="1">Hildebrandi</strain>
    </source>
</reference>
<sequence length="340" mass="36851">MSTSFIKTRRQSPLVLLAAVGAFFLASVQCSCGWSLARGLSNLKYPSTTALSGSRGAAKWERKKAWLEKRGGDMDRNVDTTPPPFATIVGNGRIGGLLASAGNCVVLGRDDAVDASGEGPIFLATRNDALEGIINKTPENRRKDLVFLQNGYLDSFLESNGLMDNTQVLLYLSVPAKGVEPVDGVTSINREGLTAATGEWAQAFSDRLDTLDLKCNVVDAATYKPAMFEKLIWISTFMLVGTAKECTTVGEAGKLYKDVVADVINELVSAVSAKESITFPPGTLERLEAYTDVVADFPCAVKEFEWRNQYFWNLGDDAVPVHNGLLKECAQKGFLSFDLP</sequence>
<dbReference type="PANTHER" id="PTHR34044">
    <property type="entry name" value="NUCLEAR PROTEIN"/>
    <property type="match status" value="1"/>
</dbReference>
<name>A0A9K3PM64_9STRA</name>
<comment type="caution">
    <text evidence="1">The sequence shown here is derived from an EMBL/GenBank/DDBJ whole genome shotgun (WGS) entry which is preliminary data.</text>
</comment>